<dbReference type="Proteomes" id="UP001280121">
    <property type="component" value="Unassembled WGS sequence"/>
</dbReference>
<dbReference type="InterPro" id="IPR044730">
    <property type="entry name" value="RNase_H-like_dom_plant"/>
</dbReference>
<accession>A0AAD9X9H3</accession>
<dbReference type="Pfam" id="PF13456">
    <property type="entry name" value="RVT_3"/>
    <property type="match status" value="1"/>
</dbReference>
<evidence type="ECO:0000313" key="2">
    <source>
        <dbReference type="EMBL" id="KAK2655217.1"/>
    </source>
</evidence>
<comment type="caution">
    <text evidence="2">The sequence shown here is derived from an EMBL/GenBank/DDBJ whole genome shotgun (WGS) entry which is preliminary data.</text>
</comment>
<dbReference type="InterPro" id="IPR036397">
    <property type="entry name" value="RNaseH_sf"/>
</dbReference>
<dbReference type="AlphaFoldDB" id="A0AAD9X9H3"/>
<dbReference type="InterPro" id="IPR002156">
    <property type="entry name" value="RNaseH_domain"/>
</dbReference>
<protein>
    <recommendedName>
        <fullName evidence="1">RNase H type-1 domain-containing protein</fullName>
    </recommendedName>
</protein>
<dbReference type="PANTHER" id="PTHR47074:SF48">
    <property type="entry name" value="POLYNUCLEOTIDYL TRANSFERASE, RIBONUCLEASE H-LIKE SUPERFAMILY PROTEIN"/>
    <property type="match status" value="1"/>
</dbReference>
<dbReference type="GO" id="GO:0003676">
    <property type="term" value="F:nucleic acid binding"/>
    <property type="evidence" value="ECO:0007669"/>
    <property type="project" value="InterPro"/>
</dbReference>
<organism evidence="2 3">
    <name type="scientific">Dipteronia dyeriana</name>
    <dbReference type="NCBI Taxonomy" id="168575"/>
    <lineage>
        <taxon>Eukaryota</taxon>
        <taxon>Viridiplantae</taxon>
        <taxon>Streptophyta</taxon>
        <taxon>Embryophyta</taxon>
        <taxon>Tracheophyta</taxon>
        <taxon>Spermatophyta</taxon>
        <taxon>Magnoliopsida</taxon>
        <taxon>eudicotyledons</taxon>
        <taxon>Gunneridae</taxon>
        <taxon>Pentapetalae</taxon>
        <taxon>rosids</taxon>
        <taxon>malvids</taxon>
        <taxon>Sapindales</taxon>
        <taxon>Sapindaceae</taxon>
        <taxon>Hippocastanoideae</taxon>
        <taxon>Acereae</taxon>
        <taxon>Dipteronia</taxon>
    </lineage>
</organism>
<dbReference type="GO" id="GO:0004523">
    <property type="term" value="F:RNA-DNA hybrid ribonuclease activity"/>
    <property type="evidence" value="ECO:0007669"/>
    <property type="project" value="InterPro"/>
</dbReference>
<dbReference type="InterPro" id="IPR052929">
    <property type="entry name" value="RNase_H-like_EbsB-rel"/>
</dbReference>
<name>A0AAD9X9H3_9ROSI</name>
<evidence type="ECO:0000313" key="3">
    <source>
        <dbReference type="Proteomes" id="UP001280121"/>
    </source>
</evidence>
<reference evidence="2" key="1">
    <citation type="journal article" date="2023" name="Plant J.">
        <title>Genome sequences and population genomics provide insights into the demographic history, inbreeding, and mutation load of two 'living fossil' tree species of Dipteronia.</title>
        <authorList>
            <person name="Feng Y."/>
            <person name="Comes H.P."/>
            <person name="Chen J."/>
            <person name="Zhu S."/>
            <person name="Lu R."/>
            <person name="Zhang X."/>
            <person name="Li P."/>
            <person name="Qiu J."/>
            <person name="Olsen K.M."/>
            <person name="Qiu Y."/>
        </authorList>
    </citation>
    <scope>NUCLEOTIDE SEQUENCE</scope>
    <source>
        <strain evidence="2">KIB01</strain>
    </source>
</reference>
<gene>
    <name evidence="2" type="ORF">Ddye_008269</name>
</gene>
<dbReference type="PANTHER" id="PTHR47074">
    <property type="entry name" value="BNAC02G40300D PROTEIN"/>
    <property type="match status" value="1"/>
</dbReference>
<dbReference type="CDD" id="cd06222">
    <property type="entry name" value="RNase_H_like"/>
    <property type="match status" value="1"/>
</dbReference>
<dbReference type="SUPFAM" id="SSF53098">
    <property type="entry name" value="Ribonuclease H-like"/>
    <property type="match status" value="1"/>
</dbReference>
<feature type="domain" description="RNase H type-1" evidence="1">
    <location>
        <begin position="4"/>
        <end position="96"/>
    </location>
</feature>
<proteinExistence type="predicted"/>
<dbReference type="EMBL" id="JANJYI010000003">
    <property type="protein sequence ID" value="KAK2655217.1"/>
    <property type="molecule type" value="Genomic_DNA"/>
</dbReference>
<dbReference type="InterPro" id="IPR012337">
    <property type="entry name" value="RNaseH-like_sf"/>
</dbReference>
<evidence type="ECO:0000259" key="1">
    <source>
        <dbReference type="Pfam" id="PF13456"/>
    </source>
</evidence>
<dbReference type="Gene3D" id="3.30.420.10">
    <property type="entry name" value="Ribonuclease H-like superfamily/Ribonuclease H"/>
    <property type="match status" value="1"/>
</dbReference>
<sequence>MASLCRNVEGCFEPRVAEAMAILLGLHFALESCLVPIVLEFDALRVVNLLKLKVVPDSKIGVVIHDISNIVDHSCSFSFNFVPRLANKVAHGLAKLTLAYRGEFV</sequence>
<keyword evidence="3" id="KW-1185">Reference proteome</keyword>